<dbReference type="eggNOG" id="ENOG502ZAIK">
    <property type="taxonomic scope" value="Bacteria"/>
</dbReference>
<dbReference type="RefSeq" id="WP_037496773.1">
    <property type="nucleotide sequence ID" value="NZ_JJMU01000021.1"/>
</dbReference>
<dbReference type="EMBL" id="JJMU01000021">
    <property type="protein sequence ID" value="KGE15065.1"/>
    <property type="molecule type" value="Genomic_DNA"/>
</dbReference>
<protein>
    <submittedName>
        <fullName evidence="1">Uncharacterized protein</fullName>
    </submittedName>
</protein>
<proteinExistence type="predicted"/>
<evidence type="ECO:0000313" key="2">
    <source>
        <dbReference type="Proteomes" id="UP000031802"/>
    </source>
</evidence>
<dbReference type="OrthoDB" id="653988at2"/>
<evidence type="ECO:0000313" key="1">
    <source>
        <dbReference type="EMBL" id="KGE15065.1"/>
    </source>
</evidence>
<gene>
    <name evidence="1" type="ORF">DI53_1292</name>
</gene>
<reference evidence="1 2" key="2">
    <citation type="journal article" date="2015" name="PLoS ONE">
        <title>Whole-Genome Optical Mapping and Finished Genome Sequence of Sphingobacterium deserti sp. nov., a New Species Isolated from the Western Desert of China.</title>
        <authorList>
            <person name="Teng C."/>
            <person name="Zhou Z."/>
            <person name="Molnar I."/>
            <person name="Li X."/>
            <person name="Tang R."/>
            <person name="Chen M."/>
            <person name="Wang L."/>
            <person name="Su S."/>
            <person name="Zhang W."/>
            <person name="Lin M."/>
        </authorList>
    </citation>
    <scope>NUCLEOTIDE SEQUENCE [LARGE SCALE GENOMIC DNA]</scope>
    <source>
        <strain evidence="2">ACCC05744</strain>
    </source>
</reference>
<organism evidence="1 2">
    <name type="scientific">Sphingobacterium deserti</name>
    <dbReference type="NCBI Taxonomy" id="1229276"/>
    <lineage>
        <taxon>Bacteria</taxon>
        <taxon>Pseudomonadati</taxon>
        <taxon>Bacteroidota</taxon>
        <taxon>Sphingobacteriia</taxon>
        <taxon>Sphingobacteriales</taxon>
        <taxon>Sphingobacteriaceae</taxon>
        <taxon>Sphingobacterium</taxon>
    </lineage>
</organism>
<reference evidence="2" key="1">
    <citation type="submission" date="2014-04" db="EMBL/GenBank/DDBJ databases">
        <title>Whole-Genome optical mapping and complete genome sequence of Sphingobacterium deserti sp. nov., a new spaces isolated from desert in the west of China.</title>
        <authorList>
            <person name="Teng C."/>
            <person name="Zhou Z."/>
            <person name="Li X."/>
            <person name="Chen M."/>
            <person name="Lin M."/>
            <person name="Wang L."/>
            <person name="Su S."/>
            <person name="Zhang C."/>
            <person name="Zhang W."/>
        </authorList>
    </citation>
    <scope>NUCLEOTIDE SEQUENCE [LARGE SCALE GENOMIC DNA]</scope>
    <source>
        <strain evidence="2">ACCC05744</strain>
    </source>
</reference>
<dbReference type="PATRIC" id="fig|1229276.3.peg.1335"/>
<dbReference type="AlphaFoldDB" id="A0A0B8TAE5"/>
<dbReference type="STRING" id="1229276.DI53_1292"/>
<name>A0A0B8TAE5_9SPHI</name>
<accession>A0A0B8TAE5</accession>
<keyword evidence="2" id="KW-1185">Reference proteome</keyword>
<dbReference type="Proteomes" id="UP000031802">
    <property type="component" value="Unassembled WGS sequence"/>
</dbReference>
<comment type="caution">
    <text evidence="1">The sequence shown here is derived from an EMBL/GenBank/DDBJ whole genome shotgun (WGS) entry which is preliminary data.</text>
</comment>
<sequence length="189" mass="22834">MHEIEPYYSWRDDYIAAEDERSPFYGVVYSEFEFDKKIYNFLLHPQWDEFGSQTLYLKVLYVDYEKGFSIMELIGEWNDAIYNDIMLLKREIIDMMTAEGIHKFILIGENILNFHGSDDSYYEEWYDDTADGWIVGLNFRDHVVEEFKAQNIDYYIHFGGDLNTFPWRTLKPKQLYHHIEERISKRLGM</sequence>